<gene>
    <name evidence="2" type="ORF">DSM107014_09635</name>
</gene>
<keyword evidence="2" id="KW-0808">Transferase</keyword>
<keyword evidence="2" id="KW-0489">Methyltransferase</keyword>
<comment type="caution">
    <text evidence="2">The sequence shown here is derived from an EMBL/GenBank/DDBJ whole genome shotgun (WGS) entry which is preliminary data.</text>
</comment>
<accession>A0A941GWP7</accession>
<reference evidence="2" key="1">
    <citation type="submission" date="2021-02" db="EMBL/GenBank/DDBJ databases">
        <title>Metagenome analyses of Stigonema ocellatum DSM 106950, Chlorogloea purpurea SAG 13.99 and Gomphosphaeria aponina DSM 107014.</title>
        <authorList>
            <person name="Marter P."/>
            <person name="Huang S."/>
        </authorList>
    </citation>
    <scope>NUCLEOTIDE SEQUENCE</scope>
    <source>
        <strain evidence="2">JP213</strain>
    </source>
</reference>
<dbReference type="InterPro" id="IPR006342">
    <property type="entry name" value="FkbM_mtfrase"/>
</dbReference>
<dbReference type="Gene3D" id="3.40.50.150">
    <property type="entry name" value="Vaccinia Virus protein VP39"/>
    <property type="match status" value="1"/>
</dbReference>
<evidence type="ECO:0000259" key="1">
    <source>
        <dbReference type="Pfam" id="PF05050"/>
    </source>
</evidence>
<proteinExistence type="predicted"/>
<dbReference type="NCBIfam" id="TIGR01444">
    <property type="entry name" value="fkbM_fam"/>
    <property type="match status" value="1"/>
</dbReference>
<name>A0A941GWP7_9CHRO</name>
<dbReference type="SUPFAM" id="SSF53335">
    <property type="entry name" value="S-adenosyl-L-methionine-dependent methyltransferases"/>
    <property type="match status" value="1"/>
</dbReference>
<dbReference type="InterPro" id="IPR053188">
    <property type="entry name" value="FkbM_Methyltransferase"/>
</dbReference>
<evidence type="ECO:0000313" key="3">
    <source>
        <dbReference type="Proteomes" id="UP000767446"/>
    </source>
</evidence>
<dbReference type="Proteomes" id="UP000767446">
    <property type="component" value="Unassembled WGS sequence"/>
</dbReference>
<dbReference type="InterPro" id="IPR029063">
    <property type="entry name" value="SAM-dependent_MTases_sf"/>
</dbReference>
<organism evidence="2 3">
    <name type="scientific">Gomphosphaeria aponina SAG 52.96 = DSM 107014</name>
    <dbReference type="NCBI Taxonomy" id="1521640"/>
    <lineage>
        <taxon>Bacteria</taxon>
        <taxon>Bacillati</taxon>
        <taxon>Cyanobacteriota</taxon>
        <taxon>Cyanophyceae</taxon>
        <taxon>Oscillatoriophycideae</taxon>
        <taxon>Chroococcales</taxon>
        <taxon>Gomphosphaeriaceae</taxon>
        <taxon>Gomphosphaeria</taxon>
    </lineage>
</organism>
<dbReference type="PANTHER" id="PTHR36973">
    <property type="entry name" value="SLL1456 PROTEIN-RELATED"/>
    <property type="match status" value="1"/>
</dbReference>
<sequence>MKTQVRYLIARPIFQLLWQKLLNLATMGMNIGGGGNFLKSGEIWVIEWLNKTMANNSQIVFFYVGAHQGNYASMVLEKIGNKVKLFCFEPSPSSFEALQNRLGKIENVQLFNLGLSDQEGEVTLYATGRKIASLYKQHLHGENLENYQEEKIKLVTLEKFCQAEKIHQIDFLKLDVEGHELKILDGAKEKIKSQQISLIQFEFGETNISSRTYFRDYFELLHPYYNIYRILPQGLALINQENEGEFFRVTNYLAVSRKLAI</sequence>
<dbReference type="GO" id="GO:0008171">
    <property type="term" value="F:O-methyltransferase activity"/>
    <property type="evidence" value="ECO:0007669"/>
    <property type="project" value="TreeGrafter"/>
</dbReference>
<dbReference type="AlphaFoldDB" id="A0A941GWP7"/>
<dbReference type="GO" id="GO:0032259">
    <property type="term" value="P:methylation"/>
    <property type="evidence" value="ECO:0007669"/>
    <property type="project" value="UniProtKB-KW"/>
</dbReference>
<feature type="domain" description="Methyltransferase FkbM" evidence="1">
    <location>
        <begin position="64"/>
        <end position="216"/>
    </location>
</feature>
<evidence type="ECO:0000313" key="2">
    <source>
        <dbReference type="EMBL" id="MBR8828141.1"/>
    </source>
</evidence>
<dbReference type="Pfam" id="PF05050">
    <property type="entry name" value="Methyltransf_21"/>
    <property type="match status" value="1"/>
</dbReference>
<dbReference type="PANTHER" id="PTHR36973:SF4">
    <property type="entry name" value="NODULATION PROTEIN"/>
    <property type="match status" value="1"/>
</dbReference>
<protein>
    <submittedName>
        <fullName evidence="2">FkbM family methyltransferase</fullName>
    </submittedName>
</protein>
<dbReference type="EMBL" id="JADQBC010000056">
    <property type="protein sequence ID" value="MBR8828141.1"/>
    <property type="molecule type" value="Genomic_DNA"/>
</dbReference>